<sequence length="194" mass="22894">MKLLKWSGLLSIVILLASCGGGKSIEVGENPKDLKNYSTYAFLPNKNKISTPGYNNEEINSEIVNTINENMDDEGYRYEEDQPQVLIYVHTMFDDKVEVNADPVYTSYSYYRPDFYIGDYYKPFMYKDYYTIQRITGDNIQQVPYSSRSIVIDFINRKNNKIIWRGTTNEVEIDDRRTERDVRKYVDEIFKQFP</sequence>
<dbReference type="Proteomes" id="UP000199438">
    <property type="component" value="Unassembled WGS sequence"/>
</dbReference>
<feature type="domain" description="DUF4136" evidence="1">
    <location>
        <begin position="33"/>
        <end position="194"/>
    </location>
</feature>
<evidence type="ECO:0000313" key="3">
    <source>
        <dbReference type="Proteomes" id="UP000199438"/>
    </source>
</evidence>
<protein>
    <recommendedName>
        <fullName evidence="1">DUF4136 domain-containing protein</fullName>
    </recommendedName>
</protein>
<reference evidence="3" key="1">
    <citation type="submission" date="2016-10" db="EMBL/GenBank/DDBJ databases">
        <authorList>
            <person name="Varghese N."/>
            <person name="Submissions S."/>
        </authorList>
    </citation>
    <scope>NUCLEOTIDE SEQUENCE [LARGE SCALE GENOMIC DNA]</scope>
    <source>
        <strain evidence="3">DSM 24499</strain>
    </source>
</reference>
<gene>
    <name evidence="2" type="ORF">SAMN04487907_108153</name>
</gene>
<evidence type="ECO:0000313" key="2">
    <source>
        <dbReference type="EMBL" id="SFC76264.1"/>
    </source>
</evidence>
<accession>A0A1I1LT00</accession>
<dbReference type="AlphaFoldDB" id="A0A1I1LT00"/>
<dbReference type="RefSeq" id="WP_092544217.1">
    <property type="nucleotide sequence ID" value="NZ_FOKV01000008.1"/>
</dbReference>
<proteinExistence type="predicted"/>
<organism evidence="2 3">
    <name type="scientific">Zunongwangia mangrovi</name>
    <dbReference type="NCBI Taxonomy" id="1334022"/>
    <lineage>
        <taxon>Bacteria</taxon>
        <taxon>Pseudomonadati</taxon>
        <taxon>Bacteroidota</taxon>
        <taxon>Flavobacteriia</taxon>
        <taxon>Flavobacteriales</taxon>
        <taxon>Flavobacteriaceae</taxon>
        <taxon>Zunongwangia</taxon>
    </lineage>
</organism>
<keyword evidence="3" id="KW-1185">Reference proteome</keyword>
<dbReference type="PROSITE" id="PS51257">
    <property type="entry name" value="PROKAR_LIPOPROTEIN"/>
    <property type="match status" value="1"/>
</dbReference>
<evidence type="ECO:0000259" key="1">
    <source>
        <dbReference type="Pfam" id="PF13590"/>
    </source>
</evidence>
<dbReference type="STRING" id="1334022.SAMN04487907_108153"/>
<dbReference type="EMBL" id="FOKV01000008">
    <property type="protein sequence ID" value="SFC76264.1"/>
    <property type="molecule type" value="Genomic_DNA"/>
</dbReference>
<dbReference type="Gene3D" id="3.30.160.670">
    <property type="match status" value="1"/>
</dbReference>
<dbReference type="Pfam" id="PF13590">
    <property type="entry name" value="DUF4136"/>
    <property type="match status" value="1"/>
</dbReference>
<name>A0A1I1LT00_9FLAO</name>
<dbReference type="InterPro" id="IPR025411">
    <property type="entry name" value="DUF4136"/>
</dbReference>
<dbReference type="OrthoDB" id="118896at2"/>